<evidence type="ECO:0000313" key="4">
    <source>
        <dbReference type="Proteomes" id="UP000215914"/>
    </source>
</evidence>
<feature type="region of interest" description="Disordered" evidence="1">
    <location>
        <begin position="87"/>
        <end position="108"/>
    </location>
</feature>
<evidence type="ECO:0000256" key="1">
    <source>
        <dbReference type="SAM" id="MobiDB-lite"/>
    </source>
</evidence>
<dbReference type="EMBL" id="MNCJ02000320">
    <property type="protein sequence ID" value="KAF5804174.1"/>
    <property type="molecule type" value="Genomic_DNA"/>
</dbReference>
<reference evidence="2 4" key="1">
    <citation type="journal article" date="2017" name="Nature">
        <title>The sunflower genome provides insights into oil metabolism, flowering and Asterid evolution.</title>
        <authorList>
            <person name="Badouin H."/>
            <person name="Gouzy J."/>
            <person name="Grassa C.J."/>
            <person name="Murat F."/>
            <person name="Staton S.E."/>
            <person name="Cottret L."/>
            <person name="Lelandais-Briere C."/>
            <person name="Owens G.L."/>
            <person name="Carrere S."/>
            <person name="Mayjonade B."/>
            <person name="Legrand L."/>
            <person name="Gill N."/>
            <person name="Kane N.C."/>
            <person name="Bowers J.E."/>
            <person name="Hubner S."/>
            <person name="Bellec A."/>
            <person name="Berard A."/>
            <person name="Berges H."/>
            <person name="Blanchet N."/>
            <person name="Boniface M.C."/>
            <person name="Brunel D."/>
            <person name="Catrice O."/>
            <person name="Chaidir N."/>
            <person name="Claudel C."/>
            <person name="Donnadieu C."/>
            <person name="Faraut T."/>
            <person name="Fievet G."/>
            <person name="Helmstetter N."/>
            <person name="King M."/>
            <person name="Knapp S.J."/>
            <person name="Lai Z."/>
            <person name="Le Paslier M.C."/>
            <person name="Lippi Y."/>
            <person name="Lorenzon L."/>
            <person name="Mandel J.R."/>
            <person name="Marage G."/>
            <person name="Marchand G."/>
            <person name="Marquand E."/>
            <person name="Bret-Mestries E."/>
            <person name="Morien E."/>
            <person name="Nambeesan S."/>
            <person name="Nguyen T."/>
            <person name="Pegot-Espagnet P."/>
            <person name="Pouilly N."/>
            <person name="Raftis F."/>
            <person name="Sallet E."/>
            <person name="Schiex T."/>
            <person name="Thomas J."/>
            <person name="Vandecasteele C."/>
            <person name="Vares D."/>
            <person name="Vear F."/>
            <person name="Vautrin S."/>
            <person name="Crespi M."/>
            <person name="Mangin B."/>
            <person name="Burke J.M."/>
            <person name="Salse J."/>
            <person name="Munos S."/>
            <person name="Vincourt P."/>
            <person name="Rieseberg L.H."/>
            <person name="Langlade N.B."/>
        </authorList>
    </citation>
    <scope>NUCLEOTIDE SEQUENCE [LARGE SCALE GENOMIC DNA]</scope>
    <source>
        <strain evidence="4">cv. SF193</strain>
        <tissue evidence="2">Leaves</tissue>
    </source>
</reference>
<protein>
    <submittedName>
        <fullName evidence="3">Uncharacterized protein</fullName>
    </submittedName>
</protein>
<reference evidence="2" key="3">
    <citation type="submission" date="2020-06" db="EMBL/GenBank/DDBJ databases">
        <title>Helianthus annuus Genome sequencing and assembly Release 2.</title>
        <authorList>
            <person name="Gouzy J."/>
            <person name="Langlade N."/>
            <person name="Munos S."/>
        </authorList>
    </citation>
    <scope>NUCLEOTIDE SEQUENCE</scope>
    <source>
        <tissue evidence="2">Leaves</tissue>
    </source>
</reference>
<gene>
    <name evidence="3" type="ORF">HannXRQ_Chr05g0130621</name>
    <name evidence="2" type="ORF">HanXRQr2_Chr05g0194091</name>
</gene>
<dbReference type="Gramene" id="mRNA:HanXRQr2_Chr05g0194091">
    <property type="protein sequence ID" value="mRNA:HanXRQr2_Chr05g0194091"/>
    <property type="gene ID" value="HanXRQr2_Chr05g0194091"/>
</dbReference>
<organism evidence="3 4">
    <name type="scientific">Helianthus annuus</name>
    <name type="common">Common sunflower</name>
    <dbReference type="NCBI Taxonomy" id="4232"/>
    <lineage>
        <taxon>Eukaryota</taxon>
        <taxon>Viridiplantae</taxon>
        <taxon>Streptophyta</taxon>
        <taxon>Embryophyta</taxon>
        <taxon>Tracheophyta</taxon>
        <taxon>Spermatophyta</taxon>
        <taxon>Magnoliopsida</taxon>
        <taxon>eudicotyledons</taxon>
        <taxon>Gunneridae</taxon>
        <taxon>Pentapetalae</taxon>
        <taxon>asterids</taxon>
        <taxon>campanulids</taxon>
        <taxon>Asterales</taxon>
        <taxon>Asteraceae</taxon>
        <taxon>Asteroideae</taxon>
        <taxon>Heliantheae alliance</taxon>
        <taxon>Heliantheae</taxon>
        <taxon>Helianthus</taxon>
    </lineage>
</organism>
<accession>A0A251UKL7</accession>
<evidence type="ECO:0000313" key="3">
    <source>
        <dbReference type="EMBL" id="OTG23888.1"/>
    </source>
</evidence>
<evidence type="ECO:0000313" key="2">
    <source>
        <dbReference type="EMBL" id="KAF5804174.1"/>
    </source>
</evidence>
<dbReference type="Proteomes" id="UP000215914">
    <property type="component" value="Chromosome 5"/>
</dbReference>
<keyword evidence="4" id="KW-1185">Reference proteome</keyword>
<dbReference type="EMBL" id="CM007894">
    <property type="protein sequence ID" value="OTG23888.1"/>
    <property type="molecule type" value="Genomic_DNA"/>
</dbReference>
<dbReference type="InParanoid" id="A0A251UKL7"/>
<dbReference type="AlphaFoldDB" id="A0A251UKL7"/>
<sequence length="108" mass="12007">MPVNSINNSSVIKLSKLVDAHYVDTARYGSTTLRSEDRSTISSILSRNEFNFVRVVNSCRYAASEPAKGEENALDDKLWNEDTTLMQSEDQDDRVAANHLATPQGSEI</sequence>
<reference evidence="3" key="2">
    <citation type="submission" date="2017-02" db="EMBL/GenBank/DDBJ databases">
        <title>Sunflower complete genome.</title>
        <authorList>
            <person name="Langlade N."/>
            <person name="Munos S."/>
        </authorList>
    </citation>
    <scope>NUCLEOTIDE SEQUENCE [LARGE SCALE GENOMIC DNA]</scope>
    <source>
        <tissue evidence="3">Leaves</tissue>
    </source>
</reference>
<proteinExistence type="predicted"/>
<name>A0A251UKL7_HELAN</name>